<name>A0A9Q0JYJ6_9MAGN</name>
<gene>
    <name evidence="3" type="ORF">NE237_012153</name>
</gene>
<dbReference type="Proteomes" id="UP001141806">
    <property type="component" value="Unassembled WGS sequence"/>
</dbReference>
<comment type="caution">
    <text evidence="3">The sequence shown here is derived from an EMBL/GenBank/DDBJ whole genome shotgun (WGS) entry which is preliminary data.</text>
</comment>
<keyword evidence="4" id="KW-1185">Reference proteome</keyword>
<feature type="compositionally biased region" description="Low complexity" evidence="1">
    <location>
        <begin position="130"/>
        <end position="140"/>
    </location>
</feature>
<evidence type="ECO:0000313" key="4">
    <source>
        <dbReference type="Proteomes" id="UP001141806"/>
    </source>
</evidence>
<proteinExistence type="predicted"/>
<protein>
    <recommendedName>
        <fullName evidence="2">Transposase MuDR plant domain-containing protein</fullName>
    </recommendedName>
</protein>
<sequence length="308" mass="34624">MLDTSVIVFIDDILVYSKDNETHATHLSIADVTKLFSFYESYDRVIQLHVFVVEVPEFPSPDYTLNGFHKGLMTRPSARQLRRLAGGSRIGHTKSSVKTSSVATITIEGSLRDSGKTKATTRAESGNQCSTSNSSASADDTSSRHVQKLTPIWLEDDEGSIHSSKNSDREYGDEFGVSDTEEERGGVSEREDVLMEGVGDIVNEIEDGKDFLNYISDEPREEGEYVIRAYDIDQLKVVKMEVGQVFQNITAFRHHLKDFVIQEGTEIIRLKNEKHRVTTICAKDGCPWRVHASTTKDKVSFMVKTFWS</sequence>
<dbReference type="AlphaFoldDB" id="A0A9Q0JYJ6"/>
<feature type="compositionally biased region" description="Polar residues" evidence="1">
    <location>
        <begin position="117"/>
        <end position="129"/>
    </location>
</feature>
<organism evidence="3 4">
    <name type="scientific">Protea cynaroides</name>
    <dbReference type="NCBI Taxonomy" id="273540"/>
    <lineage>
        <taxon>Eukaryota</taxon>
        <taxon>Viridiplantae</taxon>
        <taxon>Streptophyta</taxon>
        <taxon>Embryophyta</taxon>
        <taxon>Tracheophyta</taxon>
        <taxon>Spermatophyta</taxon>
        <taxon>Magnoliopsida</taxon>
        <taxon>Proteales</taxon>
        <taxon>Proteaceae</taxon>
        <taxon>Protea</taxon>
    </lineage>
</organism>
<dbReference type="InterPro" id="IPR004332">
    <property type="entry name" value="Transposase_MuDR"/>
</dbReference>
<reference evidence="3" key="1">
    <citation type="journal article" date="2023" name="Plant J.">
        <title>The genome of the king protea, Protea cynaroides.</title>
        <authorList>
            <person name="Chang J."/>
            <person name="Duong T.A."/>
            <person name="Schoeman C."/>
            <person name="Ma X."/>
            <person name="Roodt D."/>
            <person name="Barker N."/>
            <person name="Li Z."/>
            <person name="Van de Peer Y."/>
            <person name="Mizrachi E."/>
        </authorList>
    </citation>
    <scope>NUCLEOTIDE SEQUENCE</scope>
    <source>
        <tissue evidence="3">Young leaves</tissue>
    </source>
</reference>
<dbReference type="Pfam" id="PF03108">
    <property type="entry name" value="DBD_Tnp_Mut"/>
    <property type="match status" value="1"/>
</dbReference>
<feature type="region of interest" description="Disordered" evidence="1">
    <location>
        <begin position="113"/>
        <end position="189"/>
    </location>
</feature>
<dbReference type="OrthoDB" id="1729556at2759"/>
<feature type="domain" description="Transposase MuDR plant" evidence="2">
    <location>
        <begin position="238"/>
        <end position="303"/>
    </location>
</feature>
<evidence type="ECO:0000313" key="3">
    <source>
        <dbReference type="EMBL" id="KAJ4955370.1"/>
    </source>
</evidence>
<evidence type="ECO:0000256" key="1">
    <source>
        <dbReference type="SAM" id="MobiDB-lite"/>
    </source>
</evidence>
<evidence type="ECO:0000259" key="2">
    <source>
        <dbReference type="Pfam" id="PF03108"/>
    </source>
</evidence>
<dbReference type="EMBL" id="JAMYWD010000011">
    <property type="protein sequence ID" value="KAJ4955370.1"/>
    <property type="molecule type" value="Genomic_DNA"/>
</dbReference>
<accession>A0A9Q0JYJ6</accession>